<accession>A0A8D9FS56</accession>
<gene>
    <name evidence="1" type="ORF">SLAVMIC_00451</name>
</gene>
<evidence type="ECO:0000313" key="1">
    <source>
        <dbReference type="EMBL" id="CAG7580509.1"/>
    </source>
</evidence>
<organism evidence="1">
    <name type="scientific">uncultured marine phage</name>
    <dbReference type="NCBI Taxonomy" id="707152"/>
    <lineage>
        <taxon>Viruses</taxon>
        <taxon>environmental samples</taxon>
    </lineage>
</organism>
<name>A0A8D9FS56_9VIRU</name>
<reference evidence="1" key="1">
    <citation type="submission" date="2021-06" db="EMBL/GenBank/DDBJ databases">
        <authorList>
            <person name="Gannon L."/>
            <person name="Redgwell R T."/>
            <person name="Michniewski S."/>
            <person name="Harrison D C."/>
            <person name="Millard A."/>
        </authorList>
    </citation>
    <scope>NUCLEOTIDE SEQUENCE</scope>
</reference>
<sequence length="385" mass="44919">MVKFEKFFEEYKSRLGDQIQGEEDLGKAFAIKDIMVDCTSYEVIKNYINSLYIRKDNVHVIRMFDSIVKAIFVHVKDDRGICEIIDAIDKAIKELDYYLEKRWSKSKRKNDYKRSEIKKYLASLEDGPDIDTSIFGWKEFIRKKLAHAKYEDSFTEEGSFTKYQTQLSLGKLPIREYVFTDNLTDIEVIDMFKSVINDDSKMKLVKADLKTNKDISDKDGKTVLEVGDLIEVKYKKFSIVDTLGEFYAITKGTISNKFLPILDPNIKLGKKNSKGNYLIGDLFRLNPELNNKYNDIIQKLYDVIVGEEKAKGEEILMRIKDSFTGIMFSDNKYIKSEDLIIKWALKGQRKHENRLSITHEPVANAKVYRYIDNPDDPHFRSPKIY</sequence>
<dbReference type="EMBL" id="OU342829">
    <property type="protein sequence ID" value="CAG7580509.1"/>
    <property type="molecule type" value="Genomic_DNA"/>
</dbReference>
<protein>
    <submittedName>
        <fullName evidence="1">Uncharacterized protein</fullName>
    </submittedName>
</protein>
<proteinExistence type="predicted"/>